<evidence type="ECO:0000256" key="4">
    <source>
        <dbReference type="ARBA" id="ARBA00022605"/>
    </source>
</evidence>
<dbReference type="EC" id="3.5.4.9" evidence="12"/>
<accession>A0AAU9EFA9</accession>
<dbReference type="EMBL" id="AP028654">
    <property type="protein sequence ID" value="BEP28098.1"/>
    <property type="molecule type" value="Genomic_DNA"/>
</dbReference>
<evidence type="ECO:0000256" key="7">
    <source>
        <dbReference type="ARBA" id="ARBA00022857"/>
    </source>
</evidence>
<dbReference type="GO" id="GO:0004488">
    <property type="term" value="F:methylenetetrahydrofolate dehydrogenase (NADP+) activity"/>
    <property type="evidence" value="ECO:0007669"/>
    <property type="project" value="UniProtKB-UniRule"/>
</dbReference>
<keyword evidence="9 12" id="KW-0368">Histidine biosynthesis</keyword>
<feature type="domain" description="Tetrahydrofolate dehydrogenase/cyclohydrolase catalytic" evidence="13">
    <location>
        <begin position="4"/>
        <end position="118"/>
    </location>
</feature>
<dbReference type="GO" id="GO:0035999">
    <property type="term" value="P:tetrahydrofolate interconversion"/>
    <property type="evidence" value="ECO:0007669"/>
    <property type="project" value="UniProtKB-UniRule"/>
</dbReference>
<proteinExistence type="inferred from homology"/>
<feature type="binding site" evidence="12">
    <location>
        <begin position="163"/>
        <end position="165"/>
    </location>
    <ligand>
        <name>NADP(+)</name>
        <dbReference type="ChEBI" id="CHEBI:58349"/>
    </ligand>
</feature>
<evidence type="ECO:0000256" key="9">
    <source>
        <dbReference type="ARBA" id="ARBA00023102"/>
    </source>
</evidence>
<evidence type="ECO:0000256" key="12">
    <source>
        <dbReference type="HAMAP-Rule" id="MF_01576"/>
    </source>
</evidence>
<keyword evidence="6 12" id="KW-0378">Hydrolase</keyword>
<dbReference type="EC" id="1.5.1.5" evidence="12"/>
<evidence type="ECO:0000256" key="6">
    <source>
        <dbReference type="ARBA" id="ARBA00022801"/>
    </source>
</evidence>
<dbReference type="Pfam" id="PF02882">
    <property type="entry name" value="THF_DHG_CYH_C"/>
    <property type="match status" value="1"/>
</dbReference>
<protein>
    <recommendedName>
        <fullName evidence="12">Bifunctional protein FolD</fullName>
    </recommendedName>
    <domain>
        <recommendedName>
            <fullName evidence="12">Methylenetetrahydrofolate dehydrogenase</fullName>
            <ecNumber evidence="12">1.5.1.5</ecNumber>
        </recommendedName>
    </domain>
    <domain>
        <recommendedName>
            <fullName evidence="12">Methenyltetrahydrofolate cyclohydrolase</fullName>
            <ecNumber evidence="12">3.5.4.9</ecNumber>
        </recommendedName>
    </domain>
</protein>
<evidence type="ECO:0000259" key="13">
    <source>
        <dbReference type="Pfam" id="PF00763"/>
    </source>
</evidence>
<organism evidence="15 16">
    <name type="scientific">Helicovermis profundi</name>
    <dbReference type="NCBI Taxonomy" id="3065157"/>
    <lineage>
        <taxon>Bacteria</taxon>
        <taxon>Bacillati</taxon>
        <taxon>Bacillota</taxon>
        <taxon>Clostridia</taxon>
        <taxon>Helicovermis</taxon>
    </lineage>
</organism>
<name>A0AAU9EFA9_9FIRM</name>
<dbReference type="SUPFAM" id="SSF51735">
    <property type="entry name" value="NAD(P)-binding Rossmann-fold domains"/>
    <property type="match status" value="1"/>
</dbReference>
<dbReference type="Proteomes" id="UP001321786">
    <property type="component" value="Chromosome"/>
</dbReference>
<keyword evidence="7 12" id="KW-0521">NADP</keyword>
<evidence type="ECO:0000256" key="5">
    <source>
        <dbReference type="ARBA" id="ARBA00022755"/>
    </source>
</evidence>
<keyword evidence="3 12" id="KW-0554">One-carbon metabolism</keyword>
<keyword evidence="5 12" id="KW-0658">Purine biosynthesis</keyword>
<dbReference type="PANTHER" id="PTHR48099">
    <property type="entry name" value="C-1-TETRAHYDROFOLATE SYNTHASE, CYTOPLASMIC-RELATED"/>
    <property type="match status" value="1"/>
</dbReference>
<dbReference type="Gene3D" id="3.40.50.10860">
    <property type="entry name" value="Leucine Dehydrogenase, chain A, domain 1"/>
    <property type="match status" value="1"/>
</dbReference>
<dbReference type="HAMAP" id="MF_01576">
    <property type="entry name" value="THF_DHG_CYH"/>
    <property type="match status" value="1"/>
</dbReference>
<feature type="binding site" evidence="12">
    <location>
        <position position="229"/>
    </location>
    <ligand>
        <name>NADP(+)</name>
        <dbReference type="ChEBI" id="CHEBI:58349"/>
    </ligand>
</feature>
<dbReference type="GO" id="GO:0004477">
    <property type="term" value="F:methenyltetrahydrofolate cyclohydrolase activity"/>
    <property type="evidence" value="ECO:0007669"/>
    <property type="project" value="UniProtKB-UniRule"/>
</dbReference>
<comment type="catalytic activity">
    <reaction evidence="12">
        <text>(6R)-5,10-methenyltetrahydrofolate + H2O = (6R)-10-formyltetrahydrofolate + H(+)</text>
        <dbReference type="Rhea" id="RHEA:23700"/>
        <dbReference type="ChEBI" id="CHEBI:15377"/>
        <dbReference type="ChEBI" id="CHEBI:15378"/>
        <dbReference type="ChEBI" id="CHEBI:57455"/>
        <dbReference type="ChEBI" id="CHEBI:195366"/>
        <dbReference type="EC" id="3.5.4.9"/>
    </reaction>
</comment>
<dbReference type="AlphaFoldDB" id="A0AAU9EFA9"/>
<evidence type="ECO:0000256" key="11">
    <source>
        <dbReference type="ARBA" id="ARBA00023268"/>
    </source>
</evidence>
<dbReference type="FunFam" id="3.40.50.10860:FF:000005">
    <property type="entry name" value="C-1-tetrahydrofolate synthase, cytoplasmic, putative"/>
    <property type="match status" value="1"/>
</dbReference>
<evidence type="ECO:0000256" key="2">
    <source>
        <dbReference type="ARBA" id="ARBA00011738"/>
    </source>
</evidence>
<sequence length="282" mass="30837">MQLLEGKVAAKHIKQNLKEDIDLLKKKGLVPNLRVVIVGNSPASLAYVNMVRKSFNKEGVNADVLKLDESISEDQFISELEKLNNDNKVSGILIQLPLPKQINTSKIIKLINPNKDVDGFHPLNAGKLLIGEDTFIPCTPYGMIKMLEEYDIDIEGKNAVVLGRSNIVGKPISLLLMEKNATVTICHSRTKNIKEIASKADILVAAIGKHNFVDESMVKEGAIVLDVGIHVVDGKLKGDVDFENVKNKVSYITPVPGGVGTTTIAMLMYNTVKACKLINKTN</sequence>
<comment type="catalytic activity">
    <reaction evidence="12">
        <text>(6R)-5,10-methylene-5,6,7,8-tetrahydrofolate + NADP(+) = (6R)-5,10-methenyltetrahydrofolate + NADPH</text>
        <dbReference type="Rhea" id="RHEA:22812"/>
        <dbReference type="ChEBI" id="CHEBI:15636"/>
        <dbReference type="ChEBI" id="CHEBI:57455"/>
        <dbReference type="ChEBI" id="CHEBI:57783"/>
        <dbReference type="ChEBI" id="CHEBI:58349"/>
        <dbReference type="EC" id="1.5.1.5"/>
    </reaction>
</comment>
<dbReference type="PANTHER" id="PTHR48099:SF5">
    <property type="entry name" value="C-1-TETRAHYDROFOLATE SYNTHASE, CYTOPLASMIC"/>
    <property type="match status" value="1"/>
</dbReference>
<dbReference type="SUPFAM" id="SSF53223">
    <property type="entry name" value="Aminoacid dehydrogenase-like, N-terminal domain"/>
    <property type="match status" value="1"/>
</dbReference>
<dbReference type="RefSeq" id="WP_338536442.1">
    <property type="nucleotide sequence ID" value="NZ_AP028654.1"/>
</dbReference>
<keyword evidence="4 12" id="KW-0028">Amino-acid biosynthesis</keyword>
<dbReference type="GO" id="GO:0006164">
    <property type="term" value="P:purine nucleotide biosynthetic process"/>
    <property type="evidence" value="ECO:0007669"/>
    <property type="project" value="UniProtKB-KW"/>
</dbReference>
<dbReference type="InterPro" id="IPR046346">
    <property type="entry name" value="Aminoacid_DH-like_N_sf"/>
</dbReference>
<keyword evidence="8 12" id="KW-0560">Oxidoreductase</keyword>
<keyword evidence="11 12" id="KW-0511">Multifunctional enzyme</keyword>
<keyword evidence="10 12" id="KW-0486">Methionine biosynthesis</keyword>
<keyword evidence="16" id="KW-1185">Reference proteome</keyword>
<dbReference type="GO" id="GO:0005829">
    <property type="term" value="C:cytosol"/>
    <property type="evidence" value="ECO:0007669"/>
    <property type="project" value="TreeGrafter"/>
</dbReference>
<evidence type="ECO:0000256" key="3">
    <source>
        <dbReference type="ARBA" id="ARBA00022563"/>
    </source>
</evidence>
<dbReference type="KEGG" id="hprf:HLPR_04290"/>
<dbReference type="FunFam" id="3.40.50.720:FF:000094">
    <property type="entry name" value="Bifunctional protein FolD"/>
    <property type="match status" value="1"/>
</dbReference>
<evidence type="ECO:0000256" key="10">
    <source>
        <dbReference type="ARBA" id="ARBA00023167"/>
    </source>
</evidence>
<evidence type="ECO:0000259" key="14">
    <source>
        <dbReference type="Pfam" id="PF02882"/>
    </source>
</evidence>
<dbReference type="PRINTS" id="PR00085">
    <property type="entry name" value="THFDHDRGNASE"/>
</dbReference>
<comment type="function">
    <text evidence="12">Catalyzes the oxidation of 5,10-methylenetetrahydrofolate to 5,10-methenyltetrahydrofolate and then the hydrolysis of 5,10-methenyltetrahydrofolate to 10-formyltetrahydrofolate.</text>
</comment>
<evidence type="ECO:0000256" key="1">
    <source>
        <dbReference type="ARBA" id="ARBA00004777"/>
    </source>
</evidence>
<evidence type="ECO:0000313" key="16">
    <source>
        <dbReference type="Proteomes" id="UP001321786"/>
    </source>
</evidence>
<dbReference type="InterPro" id="IPR036291">
    <property type="entry name" value="NAD(P)-bd_dom_sf"/>
</dbReference>
<feature type="domain" description="Tetrahydrofolate dehydrogenase/cyclohydrolase NAD(P)-binding" evidence="14">
    <location>
        <begin position="137"/>
        <end position="276"/>
    </location>
</feature>
<dbReference type="GO" id="GO:0000105">
    <property type="term" value="P:L-histidine biosynthetic process"/>
    <property type="evidence" value="ECO:0007669"/>
    <property type="project" value="UniProtKB-KW"/>
</dbReference>
<dbReference type="InterPro" id="IPR000672">
    <property type="entry name" value="THF_DH/CycHdrlase"/>
</dbReference>
<comment type="caution">
    <text evidence="12">Lacks conserved residue(s) required for the propagation of feature annotation.</text>
</comment>
<dbReference type="InterPro" id="IPR020630">
    <property type="entry name" value="THF_DH/CycHdrlase_cat_dom"/>
</dbReference>
<evidence type="ECO:0000313" key="15">
    <source>
        <dbReference type="EMBL" id="BEP28098.1"/>
    </source>
</evidence>
<comment type="subunit">
    <text evidence="2 12">Homodimer.</text>
</comment>
<comment type="similarity">
    <text evidence="12">Belongs to the tetrahydrofolate dehydrogenase/cyclohydrolase family.</text>
</comment>
<comment type="pathway">
    <text evidence="1 12">One-carbon metabolism; tetrahydrofolate interconversion.</text>
</comment>
<dbReference type="InterPro" id="IPR020631">
    <property type="entry name" value="THF_DH/CycHdrlase_NAD-bd_dom"/>
</dbReference>
<dbReference type="Gene3D" id="3.40.50.720">
    <property type="entry name" value="NAD(P)-binding Rossmann-like Domain"/>
    <property type="match status" value="1"/>
</dbReference>
<gene>
    <name evidence="12 15" type="primary">folD</name>
    <name evidence="15" type="ORF">HLPR_04290</name>
</gene>
<dbReference type="Pfam" id="PF00763">
    <property type="entry name" value="THF_DHG_CYH"/>
    <property type="match status" value="1"/>
</dbReference>
<reference evidence="15 16" key="1">
    <citation type="submission" date="2023-08" db="EMBL/GenBank/DDBJ databases">
        <title>Helicovermis profunda gen. nov., sp. nov., a novel mesophilic, fermentative bacterium within the Bacillota from a deep-sea hydrothermal vent chimney.</title>
        <authorList>
            <person name="Miyazaki U."/>
            <person name="Mizutani D."/>
            <person name="Hashimoto Y."/>
            <person name="Tame A."/>
            <person name="Sawayama S."/>
            <person name="Miyazaki J."/>
            <person name="Takai K."/>
            <person name="Nakagawa S."/>
        </authorList>
    </citation>
    <scope>NUCLEOTIDE SEQUENCE [LARGE SCALE GENOMIC DNA]</scope>
    <source>
        <strain evidence="15 16">S502</strain>
    </source>
</reference>
<dbReference type="CDD" id="cd01080">
    <property type="entry name" value="NAD_bind_m-THF_DH_Cyclohyd"/>
    <property type="match status" value="1"/>
</dbReference>
<dbReference type="GO" id="GO:0009086">
    <property type="term" value="P:methionine biosynthetic process"/>
    <property type="evidence" value="ECO:0007669"/>
    <property type="project" value="UniProtKB-KW"/>
</dbReference>
<evidence type="ECO:0000256" key="8">
    <source>
        <dbReference type="ARBA" id="ARBA00023002"/>
    </source>
</evidence>